<evidence type="ECO:0000313" key="1">
    <source>
        <dbReference type="EMBL" id="RHW74494.1"/>
    </source>
</evidence>
<organism evidence="1">
    <name type="scientific">Trypanosoma brucei equiperdum</name>
    <dbReference type="NCBI Taxonomy" id="630700"/>
    <lineage>
        <taxon>Eukaryota</taxon>
        <taxon>Discoba</taxon>
        <taxon>Euglenozoa</taxon>
        <taxon>Kinetoplastea</taxon>
        <taxon>Metakinetoplastina</taxon>
        <taxon>Trypanosomatida</taxon>
        <taxon>Trypanosomatidae</taxon>
        <taxon>Trypanosoma</taxon>
    </lineage>
</organism>
<dbReference type="AlphaFoldDB" id="A0A3L6LCV1"/>
<comment type="caution">
    <text evidence="1">The sequence shown here is derived from an EMBL/GenBank/DDBJ whole genome shotgun (WGS) entry which is preliminary data.</text>
</comment>
<reference evidence="1" key="1">
    <citation type="submission" date="2018-09" db="EMBL/GenBank/DDBJ databases">
        <title>whole genome sequence of T. equiperdum IVM-t1 strain.</title>
        <authorList>
            <person name="Suganuma K."/>
        </authorList>
    </citation>
    <scope>NUCLEOTIDE SEQUENCE [LARGE SCALE GENOMIC DNA]</scope>
    <source>
        <strain evidence="1">IVM-t1</strain>
    </source>
</reference>
<proteinExistence type="predicted"/>
<dbReference type="Proteomes" id="UP000266743">
    <property type="component" value="Chromosome 1"/>
</dbReference>
<accession>A0A3L6LCV1</accession>
<sequence length="50" mass="5593">MKERKRFGGRNSCLFMGVNCYLQCPSMQLVKVGKGVEESKGKKLGVIFPL</sequence>
<dbReference type="EMBL" id="QSBY01000001">
    <property type="protein sequence ID" value="RHW74494.1"/>
    <property type="molecule type" value="Genomic_DNA"/>
</dbReference>
<gene>
    <name evidence="1" type="ORF">DPX39_010032200</name>
</gene>
<protein>
    <submittedName>
        <fullName evidence="1">Uncharacterized protein</fullName>
    </submittedName>
</protein>
<name>A0A3L6LCV1_9TRYP</name>